<evidence type="ECO:0000256" key="1">
    <source>
        <dbReference type="ARBA" id="ARBA00004377"/>
    </source>
</evidence>
<keyword evidence="6" id="KW-0812">Transmembrane</keyword>
<evidence type="ECO:0000313" key="12">
    <source>
        <dbReference type="EMBL" id="KGE03734.1"/>
    </source>
</evidence>
<keyword evidence="13" id="KW-1185">Reference proteome</keyword>
<dbReference type="HOGENOM" id="CLU_084761_1_2_6"/>
<evidence type="ECO:0000256" key="4">
    <source>
        <dbReference type="ARBA" id="ARBA00022481"/>
    </source>
</evidence>
<keyword evidence="4" id="KW-0488">Methylation</keyword>
<evidence type="ECO:0000256" key="9">
    <source>
        <dbReference type="ARBA" id="ARBA00025772"/>
    </source>
</evidence>
<dbReference type="STRING" id="1265313.HRUBRA_01671"/>
<reference evidence="12 13" key="1">
    <citation type="journal article" date="2014" name="Genome Announc.">
        <title>Genome Sequence of Gammaproteobacterial Pseudohaliea rubra Type Strain DSM 19751, Isolated from Coastal Seawater of the Mediterranean Sea.</title>
        <authorList>
            <person name="Spring S."/>
            <person name="Fiebig A."/>
            <person name="Riedel T."/>
            <person name="Goker M."/>
            <person name="Klenk H.P."/>
        </authorList>
    </citation>
    <scope>NUCLEOTIDE SEQUENCE [LARGE SCALE GENOMIC DNA]</scope>
    <source>
        <strain evidence="12 13">DSM 19751</strain>
    </source>
</reference>
<dbReference type="EMBL" id="AUVB01000050">
    <property type="protein sequence ID" value="KGE03734.1"/>
    <property type="molecule type" value="Genomic_DNA"/>
</dbReference>
<dbReference type="InterPro" id="IPR045584">
    <property type="entry name" value="Pilin-like"/>
</dbReference>
<keyword evidence="7" id="KW-1133">Transmembrane helix</keyword>
<keyword evidence="3" id="KW-1003">Cell membrane</keyword>
<dbReference type="Proteomes" id="UP000029640">
    <property type="component" value="Unassembled WGS sequence"/>
</dbReference>
<dbReference type="GO" id="GO:0015627">
    <property type="term" value="C:type II protein secretion system complex"/>
    <property type="evidence" value="ECO:0007669"/>
    <property type="project" value="InterPro"/>
</dbReference>
<dbReference type="GO" id="GO:0015628">
    <property type="term" value="P:protein secretion by the type II secretion system"/>
    <property type="evidence" value="ECO:0007669"/>
    <property type="project" value="InterPro"/>
</dbReference>
<evidence type="ECO:0000256" key="10">
    <source>
        <dbReference type="ARBA" id="ARBA00030775"/>
    </source>
</evidence>
<dbReference type="Pfam" id="PF12019">
    <property type="entry name" value="GspH"/>
    <property type="match status" value="1"/>
</dbReference>
<dbReference type="SUPFAM" id="SSF54523">
    <property type="entry name" value="Pili subunits"/>
    <property type="match status" value="1"/>
</dbReference>
<dbReference type="Gene3D" id="3.55.40.10">
    <property type="entry name" value="minor pseudopilin epsh domain"/>
    <property type="match status" value="1"/>
</dbReference>
<evidence type="ECO:0000256" key="6">
    <source>
        <dbReference type="ARBA" id="ARBA00022692"/>
    </source>
</evidence>
<dbReference type="InterPro" id="IPR022346">
    <property type="entry name" value="T2SS_GspH"/>
</dbReference>
<evidence type="ECO:0000256" key="8">
    <source>
        <dbReference type="ARBA" id="ARBA00023136"/>
    </source>
</evidence>
<comment type="subcellular location">
    <subcellularLocation>
        <location evidence="1">Cell inner membrane</location>
        <topology evidence="1">Single-pass membrane protein</topology>
    </subcellularLocation>
</comment>
<proteinExistence type="inferred from homology"/>
<evidence type="ECO:0000256" key="3">
    <source>
        <dbReference type="ARBA" id="ARBA00022475"/>
    </source>
</evidence>
<feature type="domain" description="General secretion pathway GspH" evidence="11">
    <location>
        <begin position="33"/>
        <end position="153"/>
    </location>
</feature>
<comment type="similarity">
    <text evidence="9">Belongs to the GSP H family.</text>
</comment>
<name>A0A095WYN7_9GAMM</name>
<comment type="caution">
    <text evidence="12">The sequence shown here is derived from an EMBL/GenBank/DDBJ whole genome shotgun (WGS) entry which is preliminary data.</text>
</comment>
<dbReference type="GO" id="GO:0005886">
    <property type="term" value="C:plasma membrane"/>
    <property type="evidence" value="ECO:0007669"/>
    <property type="project" value="UniProtKB-SubCell"/>
</dbReference>
<keyword evidence="5" id="KW-0997">Cell inner membrane</keyword>
<evidence type="ECO:0000256" key="7">
    <source>
        <dbReference type="ARBA" id="ARBA00022989"/>
    </source>
</evidence>
<keyword evidence="8" id="KW-0472">Membrane</keyword>
<evidence type="ECO:0000256" key="2">
    <source>
        <dbReference type="ARBA" id="ARBA00021549"/>
    </source>
</evidence>
<evidence type="ECO:0000256" key="5">
    <source>
        <dbReference type="ARBA" id="ARBA00022519"/>
    </source>
</evidence>
<dbReference type="AlphaFoldDB" id="A0A095WYN7"/>
<dbReference type="eggNOG" id="COG4970">
    <property type="taxonomic scope" value="Bacteria"/>
</dbReference>
<organism evidence="12 13">
    <name type="scientific">Pseudohaliea rubra DSM 19751</name>
    <dbReference type="NCBI Taxonomy" id="1265313"/>
    <lineage>
        <taxon>Bacteria</taxon>
        <taxon>Pseudomonadati</taxon>
        <taxon>Pseudomonadota</taxon>
        <taxon>Gammaproteobacteria</taxon>
        <taxon>Cellvibrionales</taxon>
        <taxon>Halieaceae</taxon>
        <taxon>Pseudohaliea</taxon>
    </lineage>
</organism>
<sequence length="181" mass="18499">MVVLVVLAVLLAVGAPSFTTLIRDNRLVSSVYDLRGALGTARSEALAQRAFVTVCPSNDGASCSGSWTDGYIAFVDFDGDGTIDTGGTGPDDNLVLANVSGFDAIAITLAATDASGRLRFDPQGTALNNNGTFTFCDERGVSEARALFLSNAGSARSLEDSNDDGIVNLPAAEGGGNVSCP</sequence>
<accession>A0A095WYN7</accession>
<protein>
    <recommendedName>
        <fullName evidence="2">Type II secretion system protein H</fullName>
    </recommendedName>
    <alternativeName>
        <fullName evidence="10">General secretion pathway protein H</fullName>
    </alternativeName>
</protein>
<evidence type="ECO:0000313" key="13">
    <source>
        <dbReference type="Proteomes" id="UP000029640"/>
    </source>
</evidence>
<gene>
    <name evidence="12" type="ORF">HRUBRA_01671</name>
</gene>
<evidence type="ECO:0000259" key="11">
    <source>
        <dbReference type="Pfam" id="PF12019"/>
    </source>
</evidence>